<gene>
    <name evidence="2" type="ORF">CBR_g11061</name>
</gene>
<comment type="caution">
    <text evidence="2">The sequence shown here is derived from an EMBL/GenBank/DDBJ whole genome shotgun (WGS) entry which is preliminary data.</text>
</comment>
<dbReference type="Gramene" id="GBG72128">
    <property type="protein sequence ID" value="GBG72128"/>
    <property type="gene ID" value="CBR_g11061"/>
</dbReference>
<protein>
    <recommendedName>
        <fullName evidence="4">DUF4360 domain-containing protein</fullName>
    </recommendedName>
</protein>
<evidence type="ECO:0000256" key="1">
    <source>
        <dbReference type="SAM" id="SignalP"/>
    </source>
</evidence>
<organism evidence="2 3">
    <name type="scientific">Chara braunii</name>
    <name type="common">Braun's stonewort</name>
    <dbReference type="NCBI Taxonomy" id="69332"/>
    <lineage>
        <taxon>Eukaryota</taxon>
        <taxon>Viridiplantae</taxon>
        <taxon>Streptophyta</taxon>
        <taxon>Charophyceae</taxon>
        <taxon>Charales</taxon>
        <taxon>Characeae</taxon>
        <taxon>Chara</taxon>
    </lineage>
</organism>
<reference evidence="2 3" key="1">
    <citation type="journal article" date="2018" name="Cell">
        <title>The Chara Genome: Secondary Complexity and Implications for Plant Terrestrialization.</title>
        <authorList>
            <person name="Nishiyama T."/>
            <person name="Sakayama H."/>
            <person name="Vries J.D."/>
            <person name="Buschmann H."/>
            <person name="Saint-Marcoux D."/>
            <person name="Ullrich K.K."/>
            <person name="Haas F.B."/>
            <person name="Vanderstraeten L."/>
            <person name="Becker D."/>
            <person name="Lang D."/>
            <person name="Vosolsobe S."/>
            <person name="Rombauts S."/>
            <person name="Wilhelmsson P.K.I."/>
            <person name="Janitza P."/>
            <person name="Kern R."/>
            <person name="Heyl A."/>
            <person name="Rumpler F."/>
            <person name="Villalobos L.I.A.C."/>
            <person name="Clay J.M."/>
            <person name="Skokan R."/>
            <person name="Toyoda A."/>
            <person name="Suzuki Y."/>
            <person name="Kagoshima H."/>
            <person name="Schijlen E."/>
            <person name="Tajeshwar N."/>
            <person name="Catarino B."/>
            <person name="Hetherington A.J."/>
            <person name="Saltykova A."/>
            <person name="Bonnot C."/>
            <person name="Breuninger H."/>
            <person name="Symeonidi A."/>
            <person name="Radhakrishnan G.V."/>
            <person name="Van Nieuwerburgh F."/>
            <person name="Deforce D."/>
            <person name="Chang C."/>
            <person name="Karol K.G."/>
            <person name="Hedrich R."/>
            <person name="Ulvskov P."/>
            <person name="Glockner G."/>
            <person name="Delwiche C.F."/>
            <person name="Petrasek J."/>
            <person name="Van de Peer Y."/>
            <person name="Friml J."/>
            <person name="Beilby M."/>
            <person name="Dolan L."/>
            <person name="Kohara Y."/>
            <person name="Sugano S."/>
            <person name="Fujiyama A."/>
            <person name="Delaux P.-M."/>
            <person name="Quint M."/>
            <person name="TheiBen G."/>
            <person name="Hagemann M."/>
            <person name="Harholt J."/>
            <person name="Dunand C."/>
            <person name="Zachgo S."/>
            <person name="Langdale J."/>
            <person name="Maumus F."/>
            <person name="Straeten D.V.D."/>
            <person name="Gould S.B."/>
            <person name="Rensing S.A."/>
        </authorList>
    </citation>
    <scope>NUCLEOTIDE SEQUENCE [LARGE SCALE GENOMIC DNA]</scope>
    <source>
        <strain evidence="2 3">S276</strain>
    </source>
</reference>
<feature type="signal peptide" evidence="1">
    <location>
        <begin position="1"/>
        <end position="29"/>
    </location>
</feature>
<dbReference type="Pfam" id="PF14273">
    <property type="entry name" value="DUF4360"/>
    <property type="match status" value="1"/>
</dbReference>
<name>A0A388KQ48_CHABU</name>
<evidence type="ECO:0000313" key="3">
    <source>
        <dbReference type="Proteomes" id="UP000265515"/>
    </source>
</evidence>
<keyword evidence="3" id="KW-1185">Reference proteome</keyword>
<evidence type="ECO:0008006" key="4">
    <source>
        <dbReference type="Google" id="ProtNLM"/>
    </source>
</evidence>
<dbReference type="PANTHER" id="PTHR38847:SF1">
    <property type="entry name" value="PSEUDOURIDINE SYNTHASE RSUA_RLUA-LIKE DOMAIN-CONTAINING PROTEIN"/>
    <property type="match status" value="1"/>
</dbReference>
<evidence type="ECO:0000313" key="2">
    <source>
        <dbReference type="EMBL" id="GBG72128.1"/>
    </source>
</evidence>
<dbReference type="AlphaFoldDB" id="A0A388KQ48"/>
<proteinExistence type="predicted"/>
<sequence>MESSGRMRATMSPLVMVMLLASMVAMAASSTEPARHGRSLQVPAVDLGEVVIGNASAMGTGCPNSVTTATISMNNTLLSIQTYFDVAVPTSDPIARTYCHINVQLNYTAGWAVATSYWDTYGAVNLDQGLVAVHNGDYYYMGGLTVCSTNTTINATLAAIPDQGYLMSAVCDPNATLSTCGENRDLVFRLTQRIDNRAVPAAQGYIRGVAVFARLQWQRCVAALP</sequence>
<dbReference type="Proteomes" id="UP000265515">
    <property type="component" value="Unassembled WGS sequence"/>
</dbReference>
<accession>A0A388KQ48</accession>
<keyword evidence="1" id="KW-0732">Signal</keyword>
<feature type="chain" id="PRO_5017270209" description="DUF4360 domain-containing protein" evidence="1">
    <location>
        <begin position="30"/>
        <end position="225"/>
    </location>
</feature>
<dbReference type="EMBL" id="BFEA01000159">
    <property type="protein sequence ID" value="GBG72128.1"/>
    <property type="molecule type" value="Genomic_DNA"/>
</dbReference>
<dbReference type="PANTHER" id="PTHR38847">
    <property type="match status" value="1"/>
</dbReference>
<dbReference type="InterPro" id="IPR025649">
    <property type="entry name" value="DUF4360"/>
</dbReference>